<feature type="domain" description="Carboxymuconolactone decarboxylase-like" evidence="1">
    <location>
        <begin position="165"/>
        <end position="234"/>
    </location>
</feature>
<dbReference type="InterPro" id="IPR029032">
    <property type="entry name" value="AhpD-like"/>
</dbReference>
<evidence type="ECO:0000313" key="3">
    <source>
        <dbReference type="Proteomes" id="UP000509510"/>
    </source>
</evidence>
<dbReference type="Pfam" id="PF02627">
    <property type="entry name" value="CMD"/>
    <property type="match status" value="2"/>
</dbReference>
<dbReference type="Proteomes" id="UP000509510">
    <property type="component" value="Chromosome IV"/>
</dbReference>
<dbReference type="GO" id="GO:0051920">
    <property type="term" value="F:peroxiredoxin activity"/>
    <property type="evidence" value="ECO:0007669"/>
    <property type="project" value="InterPro"/>
</dbReference>
<gene>
    <name evidence="2" type="ORF">TRUGW13939_08522</name>
</gene>
<protein>
    <recommendedName>
        <fullName evidence="1">Carboxymuconolactone decarboxylase-like domain-containing protein</fullName>
    </recommendedName>
</protein>
<dbReference type="InterPro" id="IPR003779">
    <property type="entry name" value="CMD-like"/>
</dbReference>
<reference evidence="3" key="1">
    <citation type="submission" date="2020-06" db="EMBL/GenBank/DDBJ databases">
        <title>A chromosome-scale genome assembly of Talaromyces rugulosus W13939.</title>
        <authorList>
            <person name="Wang B."/>
            <person name="Guo L."/>
            <person name="Ye K."/>
            <person name="Wang L."/>
        </authorList>
    </citation>
    <scope>NUCLEOTIDE SEQUENCE [LARGE SCALE GENOMIC DNA]</scope>
    <source>
        <strain evidence="3">W13939</strain>
    </source>
</reference>
<feature type="domain" description="Carboxymuconolactone decarboxylase-like" evidence="1">
    <location>
        <begin position="33"/>
        <end position="102"/>
    </location>
</feature>
<dbReference type="Gene3D" id="1.20.1290.10">
    <property type="entry name" value="AhpD-like"/>
    <property type="match status" value="1"/>
</dbReference>
<accession>A0A7H8R4Q8</accession>
<dbReference type="PANTHER" id="PTHR33930:SF2">
    <property type="entry name" value="BLR3452 PROTEIN"/>
    <property type="match status" value="1"/>
</dbReference>
<dbReference type="KEGG" id="trg:TRUGW13939_08522"/>
<dbReference type="SUPFAM" id="SSF69118">
    <property type="entry name" value="AhpD-like"/>
    <property type="match status" value="1"/>
</dbReference>
<keyword evidence="3" id="KW-1185">Reference proteome</keyword>
<dbReference type="EMBL" id="CP055901">
    <property type="protein sequence ID" value="QKX61374.1"/>
    <property type="molecule type" value="Genomic_DNA"/>
</dbReference>
<organism evidence="2 3">
    <name type="scientific">Talaromyces rugulosus</name>
    <name type="common">Penicillium rugulosum</name>
    <dbReference type="NCBI Taxonomy" id="121627"/>
    <lineage>
        <taxon>Eukaryota</taxon>
        <taxon>Fungi</taxon>
        <taxon>Dikarya</taxon>
        <taxon>Ascomycota</taxon>
        <taxon>Pezizomycotina</taxon>
        <taxon>Eurotiomycetes</taxon>
        <taxon>Eurotiomycetidae</taxon>
        <taxon>Eurotiales</taxon>
        <taxon>Trichocomaceae</taxon>
        <taxon>Talaromyces</taxon>
        <taxon>Talaromyces sect. Islandici</taxon>
    </lineage>
</organism>
<dbReference type="PANTHER" id="PTHR33930">
    <property type="entry name" value="ALKYL HYDROPEROXIDE REDUCTASE AHPD"/>
    <property type="match status" value="1"/>
</dbReference>
<sequence length="255" mass="28295">MSLSPEKEALRSQFMSTGSTWTPALEEVLQVDPSYFAAYLKMHHAAFNRRCLPRKVQHLLILAADASCCTEYGPGIRANMAAALAAGATQAEVLETLELASVLGIHSVSCGVPLLHEVLAEEGKPAIFNGESHTWNKYQSDLKDRFTATRGYWHPGWNEVLALDPDFLEAYLAFSGEPFDERKSVFDRKTKELVYISIDSASTHMFLPGLKLHIRNAIKLGATPQEIMEVFELANLMGIHSMLEGVTTLKELTKE</sequence>
<evidence type="ECO:0000313" key="2">
    <source>
        <dbReference type="EMBL" id="QKX61374.1"/>
    </source>
</evidence>
<name>A0A7H8R4Q8_TALRU</name>
<proteinExistence type="predicted"/>
<evidence type="ECO:0000259" key="1">
    <source>
        <dbReference type="Pfam" id="PF02627"/>
    </source>
</evidence>
<dbReference type="RefSeq" id="XP_035347549.1">
    <property type="nucleotide sequence ID" value="XM_035491656.1"/>
</dbReference>
<dbReference type="GeneID" id="55996011"/>
<dbReference type="AlphaFoldDB" id="A0A7H8R4Q8"/>
<dbReference type="OrthoDB" id="10250730at2759"/>